<name>A0ABZ1X9C8_9ACTN</name>
<evidence type="ECO:0008006" key="4">
    <source>
        <dbReference type="Google" id="ProtNLM"/>
    </source>
</evidence>
<keyword evidence="1" id="KW-0472">Membrane</keyword>
<accession>A0ABZ1X9C8</accession>
<keyword evidence="1" id="KW-1133">Transmembrane helix</keyword>
<gene>
    <name evidence="2" type="ORF">OG929_43260</name>
</gene>
<sequence>MLDDALAQLPGIHRHGTPILIRTDSAGSAKAFLRHLRYLRYLRICGMDIGLSVGIAVAAAVRRAIRSLPERIWHPALDQD</sequence>
<reference evidence="2" key="1">
    <citation type="submission" date="2022-10" db="EMBL/GenBank/DDBJ databases">
        <title>The complete genomes of actinobacterial strains from the NBC collection.</title>
        <authorList>
            <person name="Joergensen T.S."/>
            <person name="Alvarez Arevalo M."/>
            <person name="Sterndorff E.B."/>
            <person name="Faurdal D."/>
            <person name="Vuksanovic O."/>
            <person name="Mourched A.-S."/>
            <person name="Charusanti P."/>
            <person name="Shaw S."/>
            <person name="Blin K."/>
            <person name="Weber T."/>
        </authorList>
    </citation>
    <scope>NUCLEOTIDE SEQUENCE</scope>
    <source>
        <strain evidence="2">NBC_00686</strain>
    </source>
</reference>
<proteinExistence type="predicted"/>
<dbReference type="RefSeq" id="WP_329272077.1">
    <property type="nucleotide sequence ID" value="NZ_CP109011.1"/>
</dbReference>
<keyword evidence="3" id="KW-1185">Reference proteome</keyword>
<feature type="transmembrane region" description="Helical" evidence="1">
    <location>
        <begin position="41"/>
        <end position="61"/>
    </location>
</feature>
<organism evidence="2 3">
    <name type="scientific">Streptomyces pseudovenezuelae</name>
    <dbReference type="NCBI Taxonomy" id="67350"/>
    <lineage>
        <taxon>Bacteria</taxon>
        <taxon>Bacillati</taxon>
        <taxon>Actinomycetota</taxon>
        <taxon>Actinomycetes</taxon>
        <taxon>Kitasatosporales</taxon>
        <taxon>Streptomycetaceae</taxon>
        <taxon>Streptomyces</taxon>
        <taxon>Streptomyces aurantiacus group</taxon>
    </lineage>
</organism>
<evidence type="ECO:0000256" key="1">
    <source>
        <dbReference type="SAM" id="Phobius"/>
    </source>
</evidence>
<keyword evidence="1" id="KW-0812">Transmembrane</keyword>
<protein>
    <recommendedName>
        <fullName evidence="4">Transposase DDE domain-containing protein</fullName>
    </recommendedName>
</protein>
<dbReference type="Proteomes" id="UP001432168">
    <property type="component" value="Chromosome"/>
</dbReference>
<dbReference type="EMBL" id="CP109011">
    <property type="protein sequence ID" value="WUT48704.1"/>
    <property type="molecule type" value="Genomic_DNA"/>
</dbReference>
<evidence type="ECO:0000313" key="3">
    <source>
        <dbReference type="Proteomes" id="UP001432168"/>
    </source>
</evidence>
<evidence type="ECO:0000313" key="2">
    <source>
        <dbReference type="EMBL" id="WUT48704.1"/>
    </source>
</evidence>